<evidence type="ECO:0000259" key="5">
    <source>
        <dbReference type="Pfam" id="PF00248"/>
    </source>
</evidence>
<dbReference type="AlphaFoldDB" id="A0A7S2YLH4"/>
<dbReference type="CDD" id="cd19071">
    <property type="entry name" value="AKR_AKR1-5-like"/>
    <property type="match status" value="1"/>
</dbReference>
<dbReference type="PRINTS" id="PR00069">
    <property type="entry name" value="ALDKETRDTASE"/>
</dbReference>
<evidence type="ECO:0000256" key="1">
    <source>
        <dbReference type="ARBA" id="ARBA00007905"/>
    </source>
</evidence>
<dbReference type="Gene3D" id="3.20.20.100">
    <property type="entry name" value="NADP-dependent oxidoreductase domain"/>
    <property type="match status" value="1"/>
</dbReference>
<accession>A0A7S2YLH4</accession>
<feature type="non-terminal residue" evidence="6">
    <location>
        <position position="1"/>
    </location>
</feature>
<evidence type="ECO:0000256" key="4">
    <source>
        <dbReference type="SAM" id="MobiDB-lite"/>
    </source>
</evidence>
<dbReference type="SUPFAM" id="SSF51430">
    <property type="entry name" value="NAD(P)-linked oxidoreductase"/>
    <property type="match status" value="1"/>
</dbReference>
<dbReference type="InterPro" id="IPR020471">
    <property type="entry name" value="AKR"/>
</dbReference>
<dbReference type="InterPro" id="IPR036812">
    <property type="entry name" value="NAD(P)_OxRdtase_dom_sf"/>
</dbReference>
<dbReference type="PANTHER" id="PTHR43827">
    <property type="entry name" value="2,5-DIKETO-D-GLUCONIC ACID REDUCTASE"/>
    <property type="match status" value="1"/>
</dbReference>
<dbReference type="InterPro" id="IPR023210">
    <property type="entry name" value="NADP_OxRdtase_dom"/>
</dbReference>
<dbReference type="Pfam" id="PF00248">
    <property type="entry name" value="Aldo_ket_red"/>
    <property type="match status" value="1"/>
</dbReference>
<reference evidence="6" key="1">
    <citation type="submission" date="2021-01" db="EMBL/GenBank/DDBJ databases">
        <authorList>
            <person name="Corre E."/>
            <person name="Pelletier E."/>
            <person name="Niang G."/>
            <person name="Scheremetjew M."/>
            <person name="Finn R."/>
            <person name="Kale V."/>
            <person name="Holt S."/>
            <person name="Cochrane G."/>
            <person name="Meng A."/>
            <person name="Brown T."/>
            <person name="Cohen L."/>
        </authorList>
    </citation>
    <scope>NUCLEOTIDE SEQUENCE</scope>
    <source>
        <strain evidence="6">CCMP125</strain>
    </source>
</reference>
<keyword evidence="3" id="KW-0560">Oxidoreductase</keyword>
<keyword evidence="2" id="KW-0521">NADP</keyword>
<comment type="similarity">
    <text evidence="1">Belongs to the aldo/keto reductase family.</text>
</comment>
<evidence type="ECO:0000256" key="2">
    <source>
        <dbReference type="ARBA" id="ARBA00022857"/>
    </source>
</evidence>
<evidence type="ECO:0000313" key="6">
    <source>
        <dbReference type="EMBL" id="CAD9982918.1"/>
    </source>
</evidence>
<feature type="domain" description="NADP-dependent oxidoreductase" evidence="5">
    <location>
        <begin position="66"/>
        <end position="306"/>
    </location>
</feature>
<dbReference type="EMBL" id="HBHT01030997">
    <property type="protein sequence ID" value="CAD9982918.1"/>
    <property type="molecule type" value="Transcribed_RNA"/>
</dbReference>
<protein>
    <recommendedName>
        <fullName evidence="5">NADP-dependent oxidoreductase domain-containing protein</fullName>
    </recommendedName>
</protein>
<sequence>VIIDNGKDGSACSALPAKFGLGGDVAGGPEAKTDDTATTPSTAPGEATSLADKTEQNHNLIELPSICLGTMGLGRKSTQDVVQSALRMGMTGVDTAPTYNNEDLVGAALSPSSFVIAKIPKRATTGQQVREELTSTLQKLQRTSVDLLLLHWPCDIMTAGTTAEVWKEMEEFVLKDKTVSALGVCNFSVDALRLLLPHCQKVKPRVVQVERHPLLTQWDLLDFCAQYDIVLQAHTPLGQGKLLQNSVVIDIAQSAKCSPAQVLLQWNLQQGVAVVPKTGSESHLQEILWPSLSPLSNQHMQTLNELVQPLEKGSSGTSQIKRFVDAPFMKGNDPWCWSK</sequence>
<name>A0A7S2YLH4_9STRA</name>
<evidence type="ECO:0000256" key="3">
    <source>
        <dbReference type="ARBA" id="ARBA00023002"/>
    </source>
</evidence>
<feature type="region of interest" description="Disordered" evidence="4">
    <location>
        <begin position="26"/>
        <end position="55"/>
    </location>
</feature>
<proteinExistence type="inferred from homology"/>
<dbReference type="GO" id="GO:0016616">
    <property type="term" value="F:oxidoreductase activity, acting on the CH-OH group of donors, NAD or NADP as acceptor"/>
    <property type="evidence" value="ECO:0007669"/>
    <property type="project" value="UniProtKB-ARBA"/>
</dbReference>
<gene>
    <name evidence="6" type="ORF">APAL1065_LOCUS20822</name>
</gene>
<organism evidence="6">
    <name type="scientific">Entomoneis paludosa</name>
    <dbReference type="NCBI Taxonomy" id="265537"/>
    <lineage>
        <taxon>Eukaryota</taxon>
        <taxon>Sar</taxon>
        <taxon>Stramenopiles</taxon>
        <taxon>Ochrophyta</taxon>
        <taxon>Bacillariophyta</taxon>
        <taxon>Bacillariophyceae</taxon>
        <taxon>Bacillariophycidae</taxon>
        <taxon>Entomoneidaceae</taxon>
        <taxon>Entomoneis</taxon>
    </lineage>
</organism>
<dbReference type="PANTHER" id="PTHR43827:SF3">
    <property type="entry name" value="NADP-DEPENDENT OXIDOREDUCTASE DOMAIN-CONTAINING PROTEIN"/>
    <property type="match status" value="1"/>
</dbReference>